<dbReference type="InterPro" id="IPR000652">
    <property type="entry name" value="Triosephosphate_isomerase"/>
</dbReference>
<keyword evidence="4" id="KW-0963">Cytoplasm</keyword>
<gene>
    <name evidence="5" type="ORF">Fokcrypt_00708</name>
</gene>
<dbReference type="CDD" id="cd00311">
    <property type="entry name" value="TIM"/>
    <property type="match status" value="1"/>
</dbReference>
<dbReference type="InterPro" id="IPR013785">
    <property type="entry name" value="Aldolase_TIM"/>
</dbReference>
<protein>
    <recommendedName>
        <fullName evidence="4">Triosephosphate isomerase</fullName>
        <ecNumber evidence="4">5.3.1.1</ecNumber>
    </recommendedName>
</protein>
<proteinExistence type="inferred from homology"/>
<reference evidence="5" key="1">
    <citation type="submission" date="2022-10" db="EMBL/GenBank/DDBJ databases">
        <title>Host association and intracellularity evolved multiple times independently in the Rickettsiales.</title>
        <authorList>
            <person name="Castelli M."/>
            <person name="Nardi T."/>
            <person name="Gammuto L."/>
            <person name="Bellinzona G."/>
            <person name="Sabaneyeva E."/>
            <person name="Potekhin A."/>
            <person name="Serra V."/>
            <person name="Petroni G."/>
            <person name="Sassera D."/>
        </authorList>
    </citation>
    <scope>NUCLEOTIDE SEQUENCE [LARGE SCALE GENOMIC DNA]</scope>
    <source>
        <strain evidence="5">US_Bl 11III1</strain>
    </source>
</reference>
<dbReference type="PANTHER" id="PTHR21139:SF42">
    <property type="entry name" value="TRIOSEPHOSPHATE ISOMERASE"/>
    <property type="match status" value="1"/>
</dbReference>
<comment type="catalytic activity">
    <reaction evidence="1">
        <text>L-erythrulose 1-phosphate = D-erythrulose 4-phosphate</text>
        <dbReference type="Rhea" id="RHEA:49588"/>
        <dbReference type="ChEBI" id="CHEBI:58002"/>
        <dbReference type="ChEBI" id="CHEBI:90796"/>
        <dbReference type="EC" id="5.3.1.33"/>
    </reaction>
</comment>
<dbReference type="SUPFAM" id="SSF51351">
    <property type="entry name" value="Triosephosphate isomerase (TIM)"/>
    <property type="match status" value="1"/>
</dbReference>
<keyword evidence="3 4" id="KW-0413">Isomerase</keyword>
<dbReference type="InterPro" id="IPR035990">
    <property type="entry name" value="TIM_sf"/>
</dbReference>
<evidence type="ECO:0000256" key="1">
    <source>
        <dbReference type="ARBA" id="ARBA00000148"/>
    </source>
</evidence>
<comment type="pathway">
    <text evidence="4">Carbohydrate biosynthesis; gluconeogenesis.</text>
</comment>
<accession>A0ABZ0UR74</accession>
<keyword evidence="4" id="KW-0324">Glycolysis</keyword>
<comment type="pathway">
    <text evidence="4">Carbohydrate degradation; glycolysis; D-glyceraldehyde 3-phosphate from glycerone phosphate: step 1/1.</text>
</comment>
<comment type="catalytic activity">
    <reaction evidence="4">
        <text>D-glyceraldehyde 3-phosphate = dihydroxyacetone phosphate</text>
        <dbReference type="Rhea" id="RHEA:18585"/>
        <dbReference type="ChEBI" id="CHEBI:57642"/>
        <dbReference type="ChEBI" id="CHEBI:59776"/>
        <dbReference type="EC" id="5.3.1.1"/>
    </reaction>
</comment>
<keyword evidence="6" id="KW-1185">Reference proteome</keyword>
<comment type="subunit">
    <text evidence="4">Homodimer.</text>
</comment>
<dbReference type="EMBL" id="CP110343">
    <property type="protein sequence ID" value="WPX98167.1"/>
    <property type="molecule type" value="Genomic_DNA"/>
</dbReference>
<comment type="subcellular location">
    <subcellularLocation>
        <location evidence="4">Cytoplasm</location>
    </subcellularLocation>
</comment>
<name>A0ABZ0UR74_9RICK</name>
<sequence length="226" mass="25349">MNGSLSFVHQISSFVEEWKEIKDIALSQSSVHIKIVICPPYLYIPSLHDIIASLNLDIIYLGAQNCSEHESGSYTGEISTEILKEFGCSYVILGHQERKKIYENNDIIMKKIEIAKKYDIAPIQCINDHDIQNKVALSGDIIAYEPTKYIGAAECESIDKISSTIQLIKSTYITQEYGKKVVYGGAVNSDNIRPLYQITSLDGVLVGRSSLNYKEFTKLLYGIIRA</sequence>
<keyword evidence="4" id="KW-0312">Gluconeogenesis</keyword>
<organism evidence="5 6">
    <name type="scientific">Candidatus Fokinia crypta</name>
    <dbReference type="NCBI Taxonomy" id="1920990"/>
    <lineage>
        <taxon>Bacteria</taxon>
        <taxon>Pseudomonadati</taxon>
        <taxon>Pseudomonadota</taxon>
        <taxon>Alphaproteobacteria</taxon>
        <taxon>Rickettsiales</taxon>
        <taxon>Candidatus Midichloriaceae</taxon>
        <taxon>Candidatus Fokinia</taxon>
    </lineage>
</organism>
<evidence type="ECO:0000313" key="6">
    <source>
        <dbReference type="Proteomes" id="UP001325140"/>
    </source>
</evidence>
<evidence type="ECO:0000256" key="2">
    <source>
        <dbReference type="ARBA" id="ARBA00007422"/>
    </source>
</evidence>
<dbReference type="Proteomes" id="UP001325140">
    <property type="component" value="Chromosome"/>
</dbReference>
<evidence type="ECO:0000313" key="5">
    <source>
        <dbReference type="EMBL" id="WPX98167.1"/>
    </source>
</evidence>
<dbReference type="PROSITE" id="PS51440">
    <property type="entry name" value="TIM_2"/>
    <property type="match status" value="1"/>
</dbReference>
<evidence type="ECO:0000256" key="3">
    <source>
        <dbReference type="ARBA" id="ARBA00023235"/>
    </source>
</evidence>
<dbReference type="Gene3D" id="3.20.20.70">
    <property type="entry name" value="Aldolase class I"/>
    <property type="match status" value="1"/>
</dbReference>
<dbReference type="GO" id="GO:0016853">
    <property type="term" value="F:isomerase activity"/>
    <property type="evidence" value="ECO:0007669"/>
    <property type="project" value="UniProtKB-KW"/>
</dbReference>
<dbReference type="EC" id="5.3.1.1" evidence="4"/>
<dbReference type="Pfam" id="PF00121">
    <property type="entry name" value="TIM"/>
    <property type="match status" value="1"/>
</dbReference>
<evidence type="ECO:0000256" key="4">
    <source>
        <dbReference type="RuleBase" id="RU363013"/>
    </source>
</evidence>
<comment type="similarity">
    <text evidence="2 4">Belongs to the triosephosphate isomerase family.</text>
</comment>
<dbReference type="PANTHER" id="PTHR21139">
    <property type="entry name" value="TRIOSEPHOSPHATE ISOMERASE"/>
    <property type="match status" value="1"/>
</dbReference>